<proteinExistence type="predicted"/>
<organism evidence="2 3">
    <name type="scientific">Acidovorax kalamii</name>
    <dbReference type="NCBI Taxonomy" id="2004485"/>
    <lineage>
        <taxon>Bacteria</taxon>
        <taxon>Pseudomonadati</taxon>
        <taxon>Pseudomonadota</taxon>
        <taxon>Betaproteobacteria</taxon>
        <taxon>Burkholderiales</taxon>
        <taxon>Comamonadaceae</taxon>
        <taxon>Acidovorax</taxon>
    </lineage>
</organism>
<keyword evidence="1" id="KW-0812">Transmembrane</keyword>
<keyword evidence="1" id="KW-1133">Transmembrane helix</keyword>
<name>A0A235EHY3_9BURK</name>
<sequence>MRSFFSRVPASRQTRSGARGFGLLQVLLLIAVMSGLATIGYLQWRERALIESSRQERQVLAQADQALIAFATVNHRLPCPDINRDGEEDCGTLTDQKGWLPSVTLRLAGADPGVDVGQLRYMAQRGAGGNNLTTLTDSWRPLAYDDTGTTFFDMRGAGYPSDILTLTDLCQRIDTARTTTISAGLARVNASPVRSVAYALAHPGSNDADGDGDLFDGANANGGANANLMEDPARRPLLATYNDIVLERSFTSLLAAFQCQPLIDSINAVALGEDIVSQVAEMKADNIEAARRAVAFSTLAAIMTSLEIALAVAEGISDAGNAAVEWVTCAASLGLAVNACAAAPQHTVAIGLAGGVVYANIAAVALNATAAGIAGTALTLADSSATAADICPPRDQSLINQMLASAKTERDNAVNALAAVDAEIVNKTNERNTAITVRDNTVASLRALLRGNGASSQIDDRVDPLLNAALSWGNYSYAYEAAVANVSRATEARDTWADKVASYDAMLADSAGSLARLNADIATLDAQIAATSPSDTERLNLLRGQRSGKEAEIRMLESIPQIQTLTNEIAALDAQIATNPPNKAELEKERARKARELDANLFRAARADAVNSLASAQATLNTAIADRDAASSSFGQAQTQYQTTYANLTGAGRYAVYDGNGNVIAYRCTSGCAQGEVNIANDLNSLLWNLFGFPGTTAPSTDATYLKPLKLQKELDALAKKREAAAERATKAQAQVTQMQAMVDNPAACTTTGSAVVPMTPAQAQTILENVDRKGGTR</sequence>
<feature type="transmembrane region" description="Helical" evidence="1">
    <location>
        <begin position="21"/>
        <end position="44"/>
    </location>
</feature>
<dbReference type="OrthoDB" id="6038212at2"/>
<evidence type="ECO:0000256" key="1">
    <source>
        <dbReference type="SAM" id="Phobius"/>
    </source>
</evidence>
<keyword evidence="3" id="KW-1185">Reference proteome</keyword>
<evidence type="ECO:0000313" key="3">
    <source>
        <dbReference type="Proteomes" id="UP000215441"/>
    </source>
</evidence>
<dbReference type="Proteomes" id="UP000215441">
    <property type="component" value="Unassembled WGS sequence"/>
</dbReference>
<dbReference type="AlphaFoldDB" id="A0A235EHY3"/>
<dbReference type="RefSeq" id="WP_094290840.1">
    <property type="nucleotide sequence ID" value="NZ_NOIG01000011.1"/>
</dbReference>
<accession>A0A235EHY3</accession>
<gene>
    <name evidence="2" type="ORF">CBY09_17325</name>
</gene>
<keyword evidence="1" id="KW-0472">Membrane</keyword>
<dbReference type="Gene3D" id="1.10.287.1490">
    <property type="match status" value="1"/>
</dbReference>
<comment type="caution">
    <text evidence="2">The sequence shown here is derived from an EMBL/GenBank/DDBJ whole genome shotgun (WGS) entry which is preliminary data.</text>
</comment>
<evidence type="ECO:0000313" key="2">
    <source>
        <dbReference type="EMBL" id="OYD48600.1"/>
    </source>
</evidence>
<reference evidence="2 3" key="1">
    <citation type="submission" date="2017-07" db="EMBL/GenBank/DDBJ databases">
        <title>Acidovorax KNDSW TSA 6 genome sequence and assembly.</title>
        <authorList>
            <person name="Mayilraj S."/>
        </authorList>
    </citation>
    <scope>NUCLEOTIDE SEQUENCE [LARGE SCALE GENOMIC DNA]</scope>
    <source>
        <strain evidence="2 3">KNDSW-TSA6</strain>
    </source>
</reference>
<dbReference type="EMBL" id="NOIG01000011">
    <property type="protein sequence ID" value="OYD48600.1"/>
    <property type="molecule type" value="Genomic_DNA"/>
</dbReference>
<protein>
    <submittedName>
        <fullName evidence="2">Uncharacterized protein</fullName>
    </submittedName>
</protein>